<name>A0ACD5XKF6_AVESA</name>
<proteinExistence type="predicted"/>
<evidence type="ECO:0000313" key="2">
    <source>
        <dbReference type="Proteomes" id="UP001732700"/>
    </source>
</evidence>
<sequence>MEFLLSVEQAQQTEWNSGRAHCPIAWDNYLHWFLENTRVSICPPSYEEEILEEPCVFDEIAYNEYNKLVREGHEIPISSSLKFARKEIKKHADETEDILHDWPKGKKAEGILKNFLKRTAKKMHRLSNLLGCRDPEYTTPSNSRSKSISDPTANLEDDEEEEATTVARTEDEMPRMENEMEEDYQIRSAYLLKPRREFTRWTPEDFRNKGKANVVEHEPPRRSRASRRMRGLDYDDDEEEEEEAEEEEAAVTQKMALRRGRRPRTRGRK</sequence>
<organism evidence="1 2">
    <name type="scientific">Avena sativa</name>
    <name type="common">Oat</name>
    <dbReference type="NCBI Taxonomy" id="4498"/>
    <lineage>
        <taxon>Eukaryota</taxon>
        <taxon>Viridiplantae</taxon>
        <taxon>Streptophyta</taxon>
        <taxon>Embryophyta</taxon>
        <taxon>Tracheophyta</taxon>
        <taxon>Spermatophyta</taxon>
        <taxon>Magnoliopsida</taxon>
        <taxon>Liliopsida</taxon>
        <taxon>Poales</taxon>
        <taxon>Poaceae</taxon>
        <taxon>BOP clade</taxon>
        <taxon>Pooideae</taxon>
        <taxon>Poodae</taxon>
        <taxon>Poeae</taxon>
        <taxon>Poeae Chloroplast Group 1 (Aveneae type)</taxon>
        <taxon>Aveninae</taxon>
        <taxon>Avena</taxon>
    </lineage>
</organism>
<reference evidence="1" key="1">
    <citation type="submission" date="2021-05" db="EMBL/GenBank/DDBJ databases">
        <authorList>
            <person name="Scholz U."/>
            <person name="Mascher M."/>
            <person name="Fiebig A."/>
        </authorList>
    </citation>
    <scope>NUCLEOTIDE SEQUENCE [LARGE SCALE GENOMIC DNA]</scope>
</reference>
<keyword evidence="2" id="KW-1185">Reference proteome</keyword>
<reference evidence="1" key="2">
    <citation type="submission" date="2025-09" db="UniProtKB">
        <authorList>
            <consortium name="EnsemblPlants"/>
        </authorList>
    </citation>
    <scope>IDENTIFICATION</scope>
</reference>
<dbReference type="Proteomes" id="UP001732700">
    <property type="component" value="Chromosome 4D"/>
</dbReference>
<accession>A0ACD5XKF6</accession>
<protein>
    <submittedName>
        <fullName evidence="1">Uncharacterized protein</fullName>
    </submittedName>
</protein>
<dbReference type="EnsemblPlants" id="AVESA.00010b.r2.4DG0787590.1">
    <property type="protein sequence ID" value="AVESA.00010b.r2.4DG0787590.1.CDS"/>
    <property type="gene ID" value="AVESA.00010b.r2.4DG0787590"/>
</dbReference>
<evidence type="ECO:0000313" key="1">
    <source>
        <dbReference type="EnsemblPlants" id="AVESA.00010b.r2.4DG0787590.1.CDS"/>
    </source>
</evidence>